<organism evidence="2 3">
    <name type="scientific">Longispora fulva</name>
    <dbReference type="NCBI Taxonomy" id="619741"/>
    <lineage>
        <taxon>Bacteria</taxon>
        <taxon>Bacillati</taxon>
        <taxon>Actinomycetota</taxon>
        <taxon>Actinomycetes</taxon>
        <taxon>Micromonosporales</taxon>
        <taxon>Micromonosporaceae</taxon>
        <taxon>Longispora</taxon>
    </lineage>
</organism>
<feature type="signal peptide" evidence="1">
    <location>
        <begin position="1"/>
        <end position="31"/>
    </location>
</feature>
<dbReference type="AlphaFoldDB" id="A0A8J7KNS6"/>
<gene>
    <name evidence="2" type="ORF">IW245_001731</name>
</gene>
<evidence type="ECO:0000313" key="3">
    <source>
        <dbReference type="Proteomes" id="UP000622552"/>
    </source>
</evidence>
<comment type="caution">
    <text evidence="2">The sequence shown here is derived from an EMBL/GenBank/DDBJ whole genome shotgun (WGS) entry which is preliminary data.</text>
</comment>
<evidence type="ECO:0000256" key="1">
    <source>
        <dbReference type="SAM" id="SignalP"/>
    </source>
</evidence>
<feature type="chain" id="PRO_5035325601" description="Secreted protein" evidence="1">
    <location>
        <begin position="32"/>
        <end position="148"/>
    </location>
</feature>
<reference evidence="2" key="1">
    <citation type="submission" date="2020-11" db="EMBL/GenBank/DDBJ databases">
        <title>Sequencing the genomes of 1000 actinobacteria strains.</title>
        <authorList>
            <person name="Klenk H.-P."/>
        </authorList>
    </citation>
    <scope>NUCLEOTIDE SEQUENCE</scope>
    <source>
        <strain evidence="2">DSM 45356</strain>
    </source>
</reference>
<dbReference type="Proteomes" id="UP000622552">
    <property type="component" value="Unassembled WGS sequence"/>
</dbReference>
<proteinExistence type="predicted"/>
<sequence>MRTPTRTRLFAAAAFAATAAAVAVAPLPAAASPGDQSVVTGCNPSAWQTPVSGTGKGKIRNCAITWSRNVADGDYWQVVDFELYDAVDGDGHCAQASTTGSSTVFSSCSGSWERKTRSLSGQRSSITVTLTYSGAGSVAHTVTAPSGY</sequence>
<evidence type="ECO:0000313" key="2">
    <source>
        <dbReference type="EMBL" id="MBG6135537.1"/>
    </source>
</evidence>
<protein>
    <recommendedName>
        <fullName evidence="4">Secreted protein</fullName>
    </recommendedName>
</protein>
<evidence type="ECO:0008006" key="4">
    <source>
        <dbReference type="Google" id="ProtNLM"/>
    </source>
</evidence>
<dbReference type="EMBL" id="JADOUF010000001">
    <property type="protein sequence ID" value="MBG6135537.1"/>
    <property type="molecule type" value="Genomic_DNA"/>
</dbReference>
<keyword evidence="1" id="KW-0732">Signal</keyword>
<dbReference type="PROSITE" id="PS51318">
    <property type="entry name" value="TAT"/>
    <property type="match status" value="1"/>
</dbReference>
<dbReference type="InterPro" id="IPR006311">
    <property type="entry name" value="TAT_signal"/>
</dbReference>
<dbReference type="RefSeq" id="WP_197002633.1">
    <property type="nucleotide sequence ID" value="NZ_BONS01000002.1"/>
</dbReference>
<name>A0A8J7KNS6_9ACTN</name>
<accession>A0A8J7KNS6</accession>
<keyword evidence="3" id="KW-1185">Reference proteome</keyword>